<comment type="caution">
    <text evidence="2">The sequence shown here is derived from an EMBL/GenBank/DDBJ whole genome shotgun (WGS) entry which is preliminary data.</text>
</comment>
<feature type="compositionally biased region" description="Basic and acidic residues" evidence="1">
    <location>
        <begin position="1"/>
        <end position="20"/>
    </location>
</feature>
<keyword evidence="3" id="KW-1185">Reference proteome</keyword>
<sequence>MKAGARVREYRNSRSRDETQQRASCHFTSVSGAIVVVGHTVEEHRRTARQHLIALFVKFSLWRRRNVTDPTTTPKRADPSSDYHLTEHGLEVAASVVAFAPANESSGVTFPFTHLLIQSSIRYPIPSREADNALVVWDGDCLRAVVIYRLMVRLSEGSPDSANRVRSRVTIFTVGEELRHAPDCQFVGKTNGIPVHCPQKRPPTVCRRRTYGAPDRLARARTPTSSGTIL</sequence>
<accession>A0A4C2AEI2</accession>
<gene>
    <name evidence="2" type="ORF">EVAR_101204_1</name>
</gene>
<evidence type="ECO:0000313" key="2">
    <source>
        <dbReference type="EMBL" id="GBP97713.1"/>
    </source>
</evidence>
<organism evidence="2 3">
    <name type="scientific">Eumeta variegata</name>
    <name type="common">Bagworm moth</name>
    <name type="synonym">Eumeta japonica</name>
    <dbReference type="NCBI Taxonomy" id="151549"/>
    <lineage>
        <taxon>Eukaryota</taxon>
        <taxon>Metazoa</taxon>
        <taxon>Ecdysozoa</taxon>
        <taxon>Arthropoda</taxon>
        <taxon>Hexapoda</taxon>
        <taxon>Insecta</taxon>
        <taxon>Pterygota</taxon>
        <taxon>Neoptera</taxon>
        <taxon>Endopterygota</taxon>
        <taxon>Lepidoptera</taxon>
        <taxon>Glossata</taxon>
        <taxon>Ditrysia</taxon>
        <taxon>Tineoidea</taxon>
        <taxon>Psychidae</taxon>
        <taxon>Oiketicinae</taxon>
        <taxon>Eumeta</taxon>
    </lineage>
</organism>
<protein>
    <submittedName>
        <fullName evidence="2">Uncharacterized protein</fullName>
    </submittedName>
</protein>
<feature type="region of interest" description="Disordered" evidence="1">
    <location>
        <begin position="1"/>
        <end position="22"/>
    </location>
</feature>
<proteinExistence type="predicted"/>
<evidence type="ECO:0000313" key="3">
    <source>
        <dbReference type="Proteomes" id="UP000299102"/>
    </source>
</evidence>
<dbReference type="AlphaFoldDB" id="A0A4C2AEI2"/>
<dbReference type="Proteomes" id="UP000299102">
    <property type="component" value="Unassembled WGS sequence"/>
</dbReference>
<evidence type="ECO:0000256" key="1">
    <source>
        <dbReference type="SAM" id="MobiDB-lite"/>
    </source>
</evidence>
<dbReference type="EMBL" id="BGZK01002991">
    <property type="protein sequence ID" value="GBP97713.1"/>
    <property type="molecule type" value="Genomic_DNA"/>
</dbReference>
<reference evidence="2 3" key="1">
    <citation type="journal article" date="2019" name="Commun. Biol.">
        <title>The bagworm genome reveals a unique fibroin gene that provides high tensile strength.</title>
        <authorList>
            <person name="Kono N."/>
            <person name="Nakamura H."/>
            <person name="Ohtoshi R."/>
            <person name="Tomita M."/>
            <person name="Numata K."/>
            <person name="Arakawa K."/>
        </authorList>
    </citation>
    <scope>NUCLEOTIDE SEQUENCE [LARGE SCALE GENOMIC DNA]</scope>
</reference>
<name>A0A4C2AEI2_EUMVA</name>